<keyword evidence="3" id="KW-1185">Reference proteome</keyword>
<dbReference type="Pfam" id="PF03235">
    <property type="entry name" value="GmrSD_N"/>
    <property type="match status" value="1"/>
</dbReference>
<protein>
    <recommendedName>
        <fullName evidence="1">GmrSD restriction endonucleases N-terminal domain-containing protein</fullName>
    </recommendedName>
</protein>
<evidence type="ECO:0000313" key="2">
    <source>
        <dbReference type="EMBL" id="PLA04112.1"/>
    </source>
</evidence>
<dbReference type="Proteomes" id="UP000234761">
    <property type="component" value="Unassembled WGS sequence"/>
</dbReference>
<dbReference type="InterPro" id="IPR004919">
    <property type="entry name" value="GmrSD_N"/>
</dbReference>
<dbReference type="PANTHER" id="PTHR35149">
    <property type="entry name" value="SLL5132 PROTEIN"/>
    <property type="match status" value="1"/>
</dbReference>
<feature type="domain" description="GmrSD restriction endonucleases N-terminal" evidence="1">
    <location>
        <begin position="14"/>
        <end position="203"/>
    </location>
</feature>
<organism evidence="2 3">
    <name type="scientific">Streptococcus oralis subsp. dentisani</name>
    <dbReference type="NCBI Taxonomy" id="1458253"/>
    <lineage>
        <taxon>Bacteria</taxon>
        <taxon>Bacillati</taxon>
        <taxon>Bacillota</taxon>
        <taxon>Bacilli</taxon>
        <taxon>Lactobacillales</taxon>
        <taxon>Streptococcaceae</taxon>
        <taxon>Streptococcus</taxon>
    </lineage>
</organism>
<reference evidence="2 3" key="1">
    <citation type="submission" date="2017-12" db="EMBL/GenBank/DDBJ databases">
        <title>Phylogenetic diversity of female urinary microbiome.</title>
        <authorList>
            <person name="Thomas-White K."/>
            <person name="Wolfe A.J."/>
        </authorList>
    </citation>
    <scope>NUCLEOTIDE SEQUENCE [LARGE SCALE GENOMIC DNA]</scope>
    <source>
        <strain evidence="2 3">UMB0832</strain>
    </source>
</reference>
<evidence type="ECO:0000313" key="3">
    <source>
        <dbReference type="Proteomes" id="UP000234761"/>
    </source>
</evidence>
<evidence type="ECO:0000259" key="1">
    <source>
        <dbReference type="Pfam" id="PF03235"/>
    </source>
</evidence>
<sequence length="579" mass="68904">MVLIESSQKTVEELLTSFTNSKTLEVPLYQREYSWEEKNWEEFYNDFLRAYERKNSTDYWGNILIYDNGSSYEVVDGQQRIITFIVFIHSLGKKINNNGKIPLKFKNSELNRVWESLFDVEDNGVPKELHERRGNNFYRAFRFFQRKLASESKHMKTRYFNFLMQTQFSIVTSQDEVESYLLFGRLNTRGIRLTDIDLIKYEIFQKTERTMGVAGGDSVLDKWNEIHRQLEVCKMNFTRYFTAWFEVKYNFSSENLYQNFCDMIDESDYLRILDGLLYTAKNISKLILDNTGSPNRIKRNLEYLIKISNSSKIYNVIISIVDISFDSKIRLFEILSVYEFVRAITPPPDTMASRIDGWTRPGISYTYEEIEEAYSEFASKMATLATNSVAAQIRTDIVILKNKLNIKLPSREDFIDFFSKLRYARNGIYFDRKNEEIMYSRYAIYTLNNWLEVRRPTQGEEYRVYDEPEYSIEHIIEKSLGNEPEAYQFNIGNLVVLEKVINNRLKGECDLSKKFIEYQSSNYQQIKEFLNKEHRNFDNRYRAQNDIEWEIDNFSEQAIYRRGRYLAICFYEKVIGLLT</sequence>
<comment type="caution">
    <text evidence="2">The sequence shown here is derived from an EMBL/GenBank/DDBJ whole genome shotgun (WGS) entry which is preliminary data.</text>
</comment>
<dbReference type="AlphaFoldDB" id="A0A2I1UE49"/>
<accession>A0A2I1UE49</accession>
<dbReference type="EMBL" id="PKIG01000003">
    <property type="protein sequence ID" value="PLA04112.1"/>
    <property type="molecule type" value="Genomic_DNA"/>
</dbReference>
<proteinExistence type="predicted"/>
<dbReference type="PANTHER" id="PTHR35149:SF1">
    <property type="entry name" value="DUF5655 DOMAIN-CONTAINING PROTEIN"/>
    <property type="match status" value="1"/>
</dbReference>
<name>A0A2I1UE49_STROR</name>
<dbReference type="RefSeq" id="WP_101776806.1">
    <property type="nucleotide sequence ID" value="NZ_PKIG01000003.1"/>
</dbReference>
<gene>
    <name evidence="2" type="ORF">CYK16_06630</name>
</gene>